<keyword evidence="6" id="KW-1185">Reference proteome</keyword>
<dbReference type="PROSITE" id="PS00211">
    <property type="entry name" value="ABC_TRANSPORTER_1"/>
    <property type="match status" value="1"/>
</dbReference>
<evidence type="ECO:0000313" key="6">
    <source>
        <dbReference type="Proteomes" id="UP000608530"/>
    </source>
</evidence>
<feature type="domain" description="ABC transporter" evidence="4">
    <location>
        <begin position="33"/>
        <end position="256"/>
    </location>
</feature>
<dbReference type="InterPro" id="IPR003439">
    <property type="entry name" value="ABC_transporter-like_ATP-bd"/>
</dbReference>
<protein>
    <submittedName>
        <fullName evidence="5">ATP-binding cassette domain-containing protein</fullName>
    </submittedName>
</protein>
<dbReference type="Gene3D" id="3.40.50.300">
    <property type="entry name" value="P-loop containing nucleotide triphosphate hydrolases"/>
    <property type="match status" value="1"/>
</dbReference>
<evidence type="ECO:0000256" key="2">
    <source>
        <dbReference type="ARBA" id="ARBA00022840"/>
    </source>
</evidence>
<evidence type="ECO:0000256" key="1">
    <source>
        <dbReference type="ARBA" id="ARBA00022741"/>
    </source>
</evidence>
<dbReference type="InterPro" id="IPR017871">
    <property type="entry name" value="ABC_transporter-like_CS"/>
</dbReference>
<dbReference type="GO" id="GO:0005524">
    <property type="term" value="F:ATP binding"/>
    <property type="evidence" value="ECO:0007669"/>
    <property type="project" value="UniProtKB-KW"/>
</dbReference>
<name>A0A934Q347_9MICO</name>
<reference evidence="5" key="1">
    <citation type="submission" date="2020-12" db="EMBL/GenBank/DDBJ databases">
        <title>Leucobacter sp. CAS1, isolated from Chromium sludge.</title>
        <authorList>
            <person name="Xu Z."/>
        </authorList>
    </citation>
    <scope>NUCLEOTIDE SEQUENCE</scope>
    <source>
        <strain evidence="5">CSA1</strain>
    </source>
</reference>
<sequence>MFIDARFRGTGTAPRDTGVRGAAPLLSLRDAVVRTSAAARDERRGDAGCELLRVPRLDLFPGDRVVVTGPSGSGKSLLLSTLTGRWPVGVRFTGERTASFTRLGFVPQRGLDALHPLIPLQRQLRRVTGAPPHRIAQALRAVGLGDPDLPRRRPTELSGGQAQRAAVALAALTGAPILLADEPTSALDHDSRDQTVELLRRIAGPEQALVVATHDFAVAEALATRWLAVRDGVVAERPVNASGASEAFAPTAPAPRKAS</sequence>
<evidence type="ECO:0000256" key="3">
    <source>
        <dbReference type="SAM" id="MobiDB-lite"/>
    </source>
</evidence>
<dbReference type="AlphaFoldDB" id="A0A934Q347"/>
<dbReference type="SUPFAM" id="SSF52540">
    <property type="entry name" value="P-loop containing nucleoside triphosphate hydrolases"/>
    <property type="match status" value="1"/>
</dbReference>
<dbReference type="Pfam" id="PF00005">
    <property type="entry name" value="ABC_tran"/>
    <property type="match status" value="1"/>
</dbReference>
<keyword evidence="1" id="KW-0547">Nucleotide-binding</keyword>
<organism evidence="5 6">
    <name type="scientific">Leucobacter chromiisoli</name>
    <dbReference type="NCBI Taxonomy" id="2796471"/>
    <lineage>
        <taxon>Bacteria</taxon>
        <taxon>Bacillati</taxon>
        <taxon>Actinomycetota</taxon>
        <taxon>Actinomycetes</taxon>
        <taxon>Micrococcales</taxon>
        <taxon>Microbacteriaceae</taxon>
        <taxon>Leucobacter</taxon>
    </lineage>
</organism>
<dbReference type="InterPro" id="IPR027417">
    <property type="entry name" value="P-loop_NTPase"/>
</dbReference>
<dbReference type="SMART" id="SM00382">
    <property type="entry name" value="AAA"/>
    <property type="match status" value="1"/>
</dbReference>
<gene>
    <name evidence="5" type="ORF">JD276_01160</name>
</gene>
<proteinExistence type="predicted"/>
<comment type="caution">
    <text evidence="5">The sequence shown here is derived from an EMBL/GenBank/DDBJ whole genome shotgun (WGS) entry which is preliminary data.</text>
</comment>
<dbReference type="GO" id="GO:0022857">
    <property type="term" value="F:transmembrane transporter activity"/>
    <property type="evidence" value="ECO:0007669"/>
    <property type="project" value="TreeGrafter"/>
</dbReference>
<dbReference type="RefSeq" id="WP_200112914.1">
    <property type="nucleotide sequence ID" value="NZ_JAEHOH010000001.1"/>
</dbReference>
<dbReference type="Proteomes" id="UP000608530">
    <property type="component" value="Unassembled WGS sequence"/>
</dbReference>
<dbReference type="GO" id="GO:0005886">
    <property type="term" value="C:plasma membrane"/>
    <property type="evidence" value="ECO:0007669"/>
    <property type="project" value="TreeGrafter"/>
</dbReference>
<accession>A0A934Q347</accession>
<dbReference type="PROSITE" id="PS50893">
    <property type="entry name" value="ABC_TRANSPORTER_2"/>
    <property type="match status" value="1"/>
</dbReference>
<dbReference type="InterPro" id="IPR015854">
    <property type="entry name" value="ABC_transpr_LolD-like"/>
</dbReference>
<feature type="region of interest" description="Disordered" evidence="3">
    <location>
        <begin position="240"/>
        <end position="259"/>
    </location>
</feature>
<dbReference type="PANTHER" id="PTHR24220">
    <property type="entry name" value="IMPORT ATP-BINDING PROTEIN"/>
    <property type="match status" value="1"/>
</dbReference>
<evidence type="ECO:0000259" key="4">
    <source>
        <dbReference type="PROSITE" id="PS50893"/>
    </source>
</evidence>
<evidence type="ECO:0000313" key="5">
    <source>
        <dbReference type="EMBL" id="MBK0417645.1"/>
    </source>
</evidence>
<dbReference type="EMBL" id="JAEHOH010000001">
    <property type="protein sequence ID" value="MBK0417645.1"/>
    <property type="molecule type" value="Genomic_DNA"/>
</dbReference>
<dbReference type="GO" id="GO:0016887">
    <property type="term" value="F:ATP hydrolysis activity"/>
    <property type="evidence" value="ECO:0007669"/>
    <property type="project" value="InterPro"/>
</dbReference>
<keyword evidence="2 5" id="KW-0067">ATP-binding</keyword>
<dbReference type="InterPro" id="IPR003593">
    <property type="entry name" value="AAA+_ATPase"/>
</dbReference>